<dbReference type="GO" id="GO:0005737">
    <property type="term" value="C:cytoplasm"/>
    <property type="evidence" value="ECO:0007669"/>
    <property type="project" value="TreeGrafter"/>
</dbReference>
<dbReference type="Gene3D" id="1.10.287.110">
    <property type="entry name" value="DnaJ domain"/>
    <property type="match status" value="1"/>
</dbReference>
<dbReference type="PANTHER" id="PTHR43096">
    <property type="entry name" value="DNAJ HOMOLOG 1, MITOCHONDRIAL-RELATED"/>
    <property type="match status" value="1"/>
</dbReference>
<dbReference type="GO" id="GO:0008270">
    <property type="term" value="F:zinc ion binding"/>
    <property type="evidence" value="ECO:0007669"/>
    <property type="project" value="UniProtKB-KW"/>
</dbReference>
<evidence type="ECO:0000256" key="3">
    <source>
        <dbReference type="ARBA" id="ARBA00022771"/>
    </source>
</evidence>
<evidence type="ECO:0000256" key="5">
    <source>
        <dbReference type="ARBA" id="ARBA00023186"/>
    </source>
</evidence>
<dbReference type="SUPFAM" id="SSF46565">
    <property type="entry name" value="Chaperone J-domain"/>
    <property type="match status" value="1"/>
</dbReference>
<evidence type="ECO:0000313" key="8">
    <source>
        <dbReference type="Proteomes" id="UP000502179"/>
    </source>
</evidence>
<evidence type="ECO:0000256" key="1">
    <source>
        <dbReference type="ARBA" id="ARBA00022723"/>
    </source>
</evidence>
<proteinExistence type="predicted"/>
<dbReference type="Pfam" id="PF01556">
    <property type="entry name" value="DnaJ_C"/>
    <property type="match status" value="1"/>
</dbReference>
<dbReference type="Pfam" id="PF00226">
    <property type="entry name" value="DnaJ"/>
    <property type="match status" value="1"/>
</dbReference>
<keyword evidence="1" id="KW-0479">Metal-binding</keyword>
<dbReference type="FunFam" id="2.60.260.20:FF:000005">
    <property type="entry name" value="Chaperone protein dnaJ 1, mitochondrial"/>
    <property type="match status" value="1"/>
</dbReference>
<dbReference type="InterPro" id="IPR008971">
    <property type="entry name" value="HSP40/DnaJ_pept-bd"/>
</dbReference>
<keyword evidence="3" id="KW-0863">Zinc-finger</keyword>
<keyword evidence="4" id="KW-0862">Zinc</keyword>
<dbReference type="PANTHER" id="PTHR43096:SF52">
    <property type="entry name" value="DNAJ HOMOLOG 1, MITOCHONDRIAL-RELATED"/>
    <property type="match status" value="1"/>
</dbReference>
<dbReference type="KEGG" id="tav:G4V39_01750"/>
<name>A0A6G7PZ70_9BACT</name>
<dbReference type="InterPro" id="IPR036869">
    <property type="entry name" value="J_dom_sf"/>
</dbReference>
<protein>
    <submittedName>
        <fullName evidence="7">J domain-containing protein</fullName>
    </submittedName>
</protein>
<evidence type="ECO:0000313" key="7">
    <source>
        <dbReference type="EMBL" id="QIJ72821.1"/>
    </source>
</evidence>
<dbReference type="InterPro" id="IPR001623">
    <property type="entry name" value="DnaJ_domain"/>
</dbReference>
<evidence type="ECO:0000259" key="6">
    <source>
        <dbReference type="PROSITE" id="PS50076"/>
    </source>
</evidence>
<reference evidence="7 8" key="1">
    <citation type="submission" date="2020-02" db="EMBL/GenBank/DDBJ databases">
        <title>Genome analysis of Thermosulfuriphilus ammonigenes ST65T, an anaerobic thermophilic chemolithoautotrophic bacterium isolated from a deep-sea hydrothermal vent.</title>
        <authorList>
            <person name="Slobodkina G."/>
            <person name="Allioux M."/>
            <person name="Merkel A."/>
            <person name="Alain K."/>
            <person name="Jebbar M."/>
            <person name="Slobodkin A."/>
        </authorList>
    </citation>
    <scope>NUCLEOTIDE SEQUENCE [LARGE SCALE GENOMIC DNA]</scope>
    <source>
        <strain evidence="7 8">ST65</strain>
    </source>
</reference>
<dbReference type="AlphaFoldDB" id="A0A6G7PZ70"/>
<dbReference type="CDD" id="cd06257">
    <property type="entry name" value="DnaJ"/>
    <property type="match status" value="1"/>
</dbReference>
<dbReference type="PROSITE" id="PS50076">
    <property type="entry name" value="DNAJ_2"/>
    <property type="match status" value="1"/>
</dbReference>
<dbReference type="Proteomes" id="UP000502179">
    <property type="component" value="Chromosome"/>
</dbReference>
<keyword evidence="8" id="KW-1185">Reference proteome</keyword>
<dbReference type="PROSITE" id="PS00636">
    <property type="entry name" value="DNAJ_1"/>
    <property type="match status" value="1"/>
</dbReference>
<dbReference type="PRINTS" id="PR00625">
    <property type="entry name" value="JDOMAIN"/>
</dbReference>
<keyword evidence="5" id="KW-0143">Chaperone</keyword>
<feature type="domain" description="J" evidence="6">
    <location>
        <begin position="5"/>
        <end position="70"/>
    </location>
</feature>
<accession>A0A6G7PZ70</accession>
<keyword evidence="2" id="KW-0677">Repeat</keyword>
<evidence type="ECO:0000256" key="2">
    <source>
        <dbReference type="ARBA" id="ARBA00022737"/>
    </source>
</evidence>
<dbReference type="EMBL" id="CP048877">
    <property type="protein sequence ID" value="QIJ72821.1"/>
    <property type="molecule type" value="Genomic_DNA"/>
</dbReference>
<dbReference type="SUPFAM" id="SSF49493">
    <property type="entry name" value="HSP40/DnaJ peptide-binding domain"/>
    <property type="match status" value="2"/>
</dbReference>
<dbReference type="InterPro" id="IPR018253">
    <property type="entry name" value="DnaJ_domain_CS"/>
</dbReference>
<dbReference type="GO" id="GO:0042026">
    <property type="term" value="P:protein refolding"/>
    <property type="evidence" value="ECO:0007669"/>
    <property type="project" value="TreeGrafter"/>
</dbReference>
<dbReference type="FunFam" id="1.10.287.110:FF:000034">
    <property type="entry name" value="Chaperone protein DnaJ"/>
    <property type="match status" value="1"/>
</dbReference>
<dbReference type="SMART" id="SM00271">
    <property type="entry name" value="DnaJ"/>
    <property type="match status" value="1"/>
</dbReference>
<gene>
    <name evidence="7" type="ORF">G4V39_01750</name>
</gene>
<dbReference type="InterPro" id="IPR002939">
    <property type="entry name" value="DnaJ_C"/>
</dbReference>
<sequence>MMPKDYYKILGVSKDATQEEIKKAYRRLALKYHPDRNQGNKEAEERFKEINEAYAVLSDPEKRRQYDQFGSAEFERRFSQEDIFRGFDFEDIFRDLGIGGDIFSRFFFGSRRRGGINFGDIFAQIFGTSNFERPFTHGRHGEGQVDAVLELPITPQEAIEGAEKIIYLGSLGRPERLKVRVPPRSHEGRRLRIPGKGKLGPDGRKGDLYLQIKILDDPRYKRQGADLIIDKNIRLSEVALGTKIEVPTIDGRVVSVRIPPGTKPGTKLRLKGLGLPKEGGRRGDLYVQIGLQIPQRLNKEQREALERLVQVGL</sequence>
<dbReference type="GO" id="GO:0051082">
    <property type="term" value="F:unfolded protein binding"/>
    <property type="evidence" value="ECO:0007669"/>
    <property type="project" value="InterPro"/>
</dbReference>
<dbReference type="CDD" id="cd10747">
    <property type="entry name" value="DnaJ_C"/>
    <property type="match status" value="1"/>
</dbReference>
<dbReference type="Gene3D" id="2.60.260.20">
    <property type="entry name" value="Urease metallochaperone UreE, N-terminal domain"/>
    <property type="match status" value="2"/>
</dbReference>
<organism evidence="7 8">
    <name type="scientific">Thermosulfuriphilus ammonigenes</name>
    <dbReference type="NCBI Taxonomy" id="1936021"/>
    <lineage>
        <taxon>Bacteria</taxon>
        <taxon>Pseudomonadati</taxon>
        <taxon>Thermodesulfobacteriota</taxon>
        <taxon>Thermodesulfobacteria</taxon>
        <taxon>Thermodesulfobacteriales</taxon>
        <taxon>Thermodesulfobacteriaceae</taxon>
        <taxon>Thermosulfuriphilus</taxon>
    </lineage>
</organism>
<evidence type="ECO:0000256" key="4">
    <source>
        <dbReference type="ARBA" id="ARBA00022833"/>
    </source>
</evidence>